<dbReference type="EMBL" id="JAVREI010000001">
    <property type="protein sequence ID" value="MDT0275190.1"/>
    <property type="molecule type" value="Genomic_DNA"/>
</dbReference>
<accession>A0ABU2K4R8</accession>
<dbReference type="SUPFAM" id="SSF53955">
    <property type="entry name" value="Lysozyme-like"/>
    <property type="match status" value="1"/>
</dbReference>
<keyword evidence="4" id="KW-1185">Reference proteome</keyword>
<name>A0ABU2K4R8_9ACTN</name>
<sequence>MPNLTQQRPSPPSRRLRLLRHARRAAVAPLVVALLALGATWVATPGVADTRDRVDARLAAYAGTPLGEEIPPRIAAALLATEDSHFADHVGIDWRGALRAPLGLVSGTDRGGSTLHQQLARVVYEDGATDPLAKARAVVLALKIDRAWSNQDILRMYLDAAYFGHGFYGVGAAAEGYFGLSPAELDWAQATVLVGLVQAPSAYDPLVHPELAKARQAHVLDRLVDVGTLERADADRIAAASWRLAG</sequence>
<proteinExistence type="predicted"/>
<protein>
    <submittedName>
        <fullName evidence="3">Biosynthetic peptidoglycan transglycosylase</fullName>
    </submittedName>
</protein>
<dbReference type="InterPro" id="IPR023346">
    <property type="entry name" value="Lysozyme-like_dom_sf"/>
</dbReference>
<dbReference type="Pfam" id="PF00912">
    <property type="entry name" value="Transgly"/>
    <property type="match status" value="1"/>
</dbReference>
<keyword evidence="1" id="KW-0808">Transferase</keyword>
<dbReference type="PANTHER" id="PTHR32282">
    <property type="entry name" value="BINDING PROTEIN TRANSPEPTIDASE, PUTATIVE-RELATED"/>
    <property type="match status" value="1"/>
</dbReference>
<evidence type="ECO:0000256" key="1">
    <source>
        <dbReference type="ARBA" id="ARBA00022679"/>
    </source>
</evidence>
<reference evidence="4" key="1">
    <citation type="submission" date="2023-07" db="EMBL/GenBank/DDBJ databases">
        <title>30 novel species of actinomycetes from the DSMZ collection.</title>
        <authorList>
            <person name="Nouioui I."/>
        </authorList>
    </citation>
    <scope>NUCLEOTIDE SEQUENCE [LARGE SCALE GENOMIC DNA]</scope>
    <source>
        <strain evidence="4">DSM 46792</strain>
    </source>
</reference>
<dbReference type="InterPro" id="IPR036950">
    <property type="entry name" value="PBP_transglycosylase"/>
</dbReference>
<dbReference type="RefSeq" id="WP_311343999.1">
    <property type="nucleotide sequence ID" value="NZ_JAVREI010000001.1"/>
</dbReference>
<dbReference type="InterPro" id="IPR050396">
    <property type="entry name" value="Glycosyltr_51/Transpeptidase"/>
</dbReference>
<comment type="caution">
    <text evidence="3">The sequence shown here is derived from an EMBL/GenBank/DDBJ whole genome shotgun (WGS) entry which is preliminary data.</text>
</comment>
<dbReference type="Gene3D" id="1.10.3810.10">
    <property type="entry name" value="Biosynthetic peptidoglycan transglycosylase-like"/>
    <property type="match status" value="1"/>
</dbReference>
<organism evidence="3 4">
    <name type="scientific">Blastococcus goldschmidtiae</name>
    <dbReference type="NCBI Taxonomy" id="3075546"/>
    <lineage>
        <taxon>Bacteria</taxon>
        <taxon>Bacillati</taxon>
        <taxon>Actinomycetota</taxon>
        <taxon>Actinomycetes</taxon>
        <taxon>Geodermatophilales</taxon>
        <taxon>Geodermatophilaceae</taxon>
        <taxon>Blastococcus</taxon>
    </lineage>
</organism>
<evidence type="ECO:0000313" key="4">
    <source>
        <dbReference type="Proteomes" id="UP001183222"/>
    </source>
</evidence>
<dbReference type="PANTHER" id="PTHR32282:SF33">
    <property type="entry name" value="PEPTIDOGLYCAN GLYCOSYLTRANSFERASE"/>
    <property type="match status" value="1"/>
</dbReference>
<dbReference type="InterPro" id="IPR001264">
    <property type="entry name" value="Glyco_trans_51"/>
</dbReference>
<feature type="domain" description="Glycosyl transferase family 51" evidence="2">
    <location>
        <begin position="68"/>
        <end position="223"/>
    </location>
</feature>
<evidence type="ECO:0000313" key="3">
    <source>
        <dbReference type="EMBL" id="MDT0275190.1"/>
    </source>
</evidence>
<evidence type="ECO:0000259" key="2">
    <source>
        <dbReference type="Pfam" id="PF00912"/>
    </source>
</evidence>
<dbReference type="Proteomes" id="UP001183222">
    <property type="component" value="Unassembled WGS sequence"/>
</dbReference>
<gene>
    <name evidence="3" type="ORF">RM425_04690</name>
</gene>